<dbReference type="PANTHER" id="PTHR11537">
    <property type="entry name" value="VOLTAGE-GATED POTASSIUM CHANNEL"/>
    <property type="match status" value="1"/>
</dbReference>
<dbReference type="EMBL" id="JACHWY010000004">
    <property type="protein sequence ID" value="MBB3048935.1"/>
    <property type="molecule type" value="Genomic_DNA"/>
</dbReference>
<reference evidence="14 15" key="1">
    <citation type="submission" date="2020-08" db="EMBL/GenBank/DDBJ databases">
        <title>Genomic Encyclopedia of Type Strains, Phase III (KMG-III): the genomes of soil and plant-associated and newly described type strains.</title>
        <authorList>
            <person name="Whitman W."/>
        </authorList>
    </citation>
    <scope>NUCLEOTIDE SEQUENCE [LARGE SCALE GENOMIC DNA]</scope>
    <source>
        <strain evidence="14 15">CECT 8654</strain>
    </source>
</reference>
<dbReference type="PANTHER" id="PTHR11537:SF254">
    <property type="entry name" value="POTASSIUM VOLTAGE-GATED CHANNEL PROTEIN SHAB"/>
    <property type="match status" value="1"/>
</dbReference>
<dbReference type="Gene3D" id="1.20.120.350">
    <property type="entry name" value="Voltage-gated potassium channels. Chain C"/>
    <property type="match status" value="1"/>
</dbReference>
<evidence type="ECO:0000313" key="15">
    <source>
        <dbReference type="Proteomes" id="UP000537130"/>
    </source>
</evidence>
<evidence type="ECO:0000256" key="8">
    <source>
        <dbReference type="ARBA" id="ARBA00022989"/>
    </source>
</evidence>
<organism evidence="14 15">
    <name type="scientific">Litorivivens lipolytica</name>
    <dbReference type="NCBI Taxonomy" id="1524264"/>
    <lineage>
        <taxon>Bacteria</taxon>
        <taxon>Pseudomonadati</taxon>
        <taxon>Pseudomonadota</taxon>
        <taxon>Gammaproteobacteria</taxon>
        <taxon>Litorivivens</taxon>
    </lineage>
</organism>
<evidence type="ECO:0000256" key="11">
    <source>
        <dbReference type="ARBA" id="ARBA00023303"/>
    </source>
</evidence>
<feature type="transmembrane region" description="Helical" evidence="12">
    <location>
        <begin position="79"/>
        <end position="103"/>
    </location>
</feature>
<dbReference type="PRINTS" id="PR00169">
    <property type="entry name" value="KCHANNEL"/>
</dbReference>
<evidence type="ECO:0000256" key="1">
    <source>
        <dbReference type="ARBA" id="ARBA00004141"/>
    </source>
</evidence>
<dbReference type="InterPro" id="IPR005821">
    <property type="entry name" value="Ion_trans_dom"/>
</dbReference>
<feature type="transmembrane region" description="Helical" evidence="12">
    <location>
        <begin position="138"/>
        <end position="159"/>
    </location>
</feature>
<evidence type="ECO:0000259" key="13">
    <source>
        <dbReference type="Pfam" id="PF00520"/>
    </source>
</evidence>
<dbReference type="AlphaFoldDB" id="A0A7W4Z8E4"/>
<keyword evidence="11 14" id="KW-0407">Ion channel</keyword>
<protein>
    <submittedName>
        <fullName evidence="14">Voltage-gated potassium channel</fullName>
    </submittedName>
</protein>
<keyword evidence="4 12" id="KW-0812">Transmembrane</keyword>
<accession>A0A7W4Z8E4</accession>
<keyword evidence="6" id="KW-0851">Voltage-gated channel</keyword>
<evidence type="ECO:0000256" key="2">
    <source>
        <dbReference type="ARBA" id="ARBA00022448"/>
    </source>
</evidence>
<dbReference type="Pfam" id="PF00520">
    <property type="entry name" value="Ion_trans"/>
    <property type="match status" value="1"/>
</dbReference>
<dbReference type="RefSeq" id="WP_183411728.1">
    <property type="nucleotide sequence ID" value="NZ_JACHWY010000004.1"/>
</dbReference>
<dbReference type="GO" id="GO:0008076">
    <property type="term" value="C:voltage-gated potassium channel complex"/>
    <property type="evidence" value="ECO:0007669"/>
    <property type="project" value="InterPro"/>
</dbReference>
<evidence type="ECO:0000256" key="10">
    <source>
        <dbReference type="ARBA" id="ARBA00023136"/>
    </source>
</evidence>
<dbReference type="GO" id="GO:0001508">
    <property type="term" value="P:action potential"/>
    <property type="evidence" value="ECO:0007669"/>
    <property type="project" value="TreeGrafter"/>
</dbReference>
<keyword evidence="10 12" id="KW-0472">Membrane</keyword>
<evidence type="ECO:0000313" key="14">
    <source>
        <dbReference type="EMBL" id="MBB3048935.1"/>
    </source>
</evidence>
<name>A0A7W4Z8E4_9GAMM</name>
<dbReference type="SUPFAM" id="SSF81324">
    <property type="entry name" value="Voltage-gated potassium channels"/>
    <property type="match status" value="1"/>
</dbReference>
<feature type="transmembrane region" description="Helical" evidence="12">
    <location>
        <begin position="53"/>
        <end position="73"/>
    </location>
</feature>
<keyword evidence="15" id="KW-1185">Reference proteome</keyword>
<evidence type="ECO:0000256" key="9">
    <source>
        <dbReference type="ARBA" id="ARBA00023065"/>
    </source>
</evidence>
<dbReference type="InterPro" id="IPR028325">
    <property type="entry name" value="VG_K_chnl"/>
</dbReference>
<dbReference type="Proteomes" id="UP000537130">
    <property type="component" value="Unassembled WGS sequence"/>
</dbReference>
<keyword evidence="9" id="KW-0406">Ion transport</keyword>
<gene>
    <name evidence="14" type="ORF">FHR99_003209</name>
</gene>
<evidence type="ECO:0000256" key="12">
    <source>
        <dbReference type="SAM" id="Phobius"/>
    </source>
</evidence>
<feature type="transmembrane region" description="Helical" evidence="12">
    <location>
        <begin position="171"/>
        <end position="191"/>
    </location>
</feature>
<comment type="subcellular location">
    <subcellularLocation>
        <location evidence="1">Membrane</location>
        <topology evidence="1">Multi-pass membrane protein</topology>
    </subcellularLocation>
</comment>
<evidence type="ECO:0000256" key="4">
    <source>
        <dbReference type="ARBA" id="ARBA00022692"/>
    </source>
</evidence>
<evidence type="ECO:0000256" key="3">
    <source>
        <dbReference type="ARBA" id="ARBA00022538"/>
    </source>
</evidence>
<dbReference type="InterPro" id="IPR027359">
    <property type="entry name" value="Volt_channel_dom_sf"/>
</dbReference>
<keyword evidence="5" id="KW-0631">Potassium channel</keyword>
<keyword evidence="7" id="KW-0630">Potassium</keyword>
<comment type="caution">
    <text evidence="14">The sequence shown here is derived from an EMBL/GenBank/DDBJ whole genome shotgun (WGS) entry which is preliminary data.</text>
</comment>
<keyword evidence="2" id="KW-0813">Transport</keyword>
<feature type="transmembrane region" description="Helical" evidence="12">
    <location>
        <begin position="203"/>
        <end position="223"/>
    </location>
</feature>
<evidence type="ECO:0000256" key="6">
    <source>
        <dbReference type="ARBA" id="ARBA00022882"/>
    </source>
</evidence>
<sequence>MKAQLQNIVETRETLAGKIFDTVIQCAIVVSLISFSIETLPTISTDLRNTLRAIELSVVALFTAEYLLRFYVASSRPKFVFSFYGIVDLLAVAPFYIAGGLNLSPLRALRLLRLFKLLRYSRAITRLSRAFGKIKDELVLYGAASLIVLYLAAAGIYLFENPVQPDAFPSVFHSLWWAVATLTTVGYGDVYPITAGGRIFTTFILVIGLGVVAVPSGMLASALTEVRDEEKMNSLGGGDND</sequence>
<evidence type="ECO:0000256" key="7">
    <source>
        <dbReference type="ARBA" id="ARBA00022958"/>
    </source>
</evidence>
<feature type="domain" description="Ion transport" evidence="13">
    <location>
        <begin position="18"/>
        <end position="230"/>
    </location>
</feature>
<dbReference type="Gene3D" id="1.10.287.70">
    <property type="match status" value="1"/>
</dbReference>
<dbReference type="GO" id="GO:0005249">
    <property type="term" value="F:voltage-gated potassium channel activity"/>
    <property type="evidence" value="ECO:0007669"/>
    <property type="project" value="InterPro"/>
</dbReference>
<keyword evidence="8 12" id="KW-1133">Transmembrane helix</keyword>
<keyword evidence="3" id="KW-0633">Potassium transport</keyword>
<proteinExistence type="predicted"/>
<evidence type="ECO:0000256" key="5">
    <source>
        <dbReference type="ARBA" id="ARBA00022826"/>
    </source>
</evidence>